<dbReference type="PANTHER" id="PTHR35850">
    <property type="entry name" value="CYTOPLASMIC PROTEIN-RELATED"/>
    <property type="match status" value="1"/>
</dbReference>
<dbReference type="EMBL" id="UOFR01000028">
    <property type="protein sequence ID" value="VAW94475.1"/>
    <property type="molecule type" value="Genomic_DNA"/>
</dbReference>
<gene>
    <name evidence="2" type="ORF">MNBD_GAMMA21-2134</name>
</gene>
<dbReference type="InterPro" id="IPR008312">
    <property type="entry name" value="T6SS_TssB1"/>
</dbReference>
<feature type="region of interest" description="Disordered" evidence="1">
    <location>
        <begin position="151"/>
        <end position="176"/>
    </location>
</feature>
<dbReference type="Pfam" id="PF05591">
    <property type="entry name" value="T6SS_VipA"/>
    <property type="match status" value="1"/>
</dbReference>
<evidence type="ECO:0000256" key="1">
    <source>
        <dbReference type="SAM" id="MobiDB-lite"/>
    </source>
</evidence>
<evidence type="ECO:0000313" key="2">
    <source>
        <dbReference type="EMBL" id="VAW94475.1"/>
    </source>
</evidence>
<reference evidence="2" key="1">
    <citation type="submission" date="2018-06" db="EMBL/GenBank/DDBJ databases">
        <authorList>
            <person name="Zhirakovskaya E."/>
        </authorList>
    </citation>
    <scope>NUCLEOTIDE SEQUENCE</scope>
</reference>
<protein>
    <submittedName>
        <fullName evidence="2">Uncharacterized protein ImpB</fullName>
    </submittedName>
</protein>
<name>A0A3B0ZLR5_9ZZZZ</name>
<proteinExistence type="predicted"/>
<sequence length="176" mass="19797">MADSFQNEIPKARVNITLDVETGGARKKLELPLKMLALGDFSGGKTKGNVANRERININKENLEQVLSDFTPEAKFTVDNVIKNDGTEIGVNLKFDNFKKFNPEQVARQVPELDNLLSMRNLLKDLKSNLLDNGKFRRELEKIVQNQPELEGLKAELDKLAPKEETGEKEAESTES</sequence>
<dbReference type="PANTHER" id="PTHR35850:SF2">
    <property type="entry name" value="TYPE VI SECRETION SYSTEM CONTRACTILE SHEATH SMALL SUBUNIT"/>
    <property type="match status" value="1"/>
</dbReference>
<dbReference type="AlphaFoldDB" id="A0A3B0ZLR5"/>
<organism evidence="2">
    <name type="scientific">hydrothermal vent metagenome</name>
    <dbReference type="NCBI Taxonomy" id="652676"/>
    <lineage>
        <taxon>unclassified sequences</taxon>
        <taxon>metagenomes</taxon>
        <taxon>ecological metagenomes</taxon>
    </lineage>
</organism>
<dbReference type="PIRSF" id="PIRSF028301">
    <property type="entry name" value="UCP028301"/>
    <property type="match status" value="1"/>
</dbReference>
<accession>A0A3B0ZLR5</accession>
<dbReference type="NCBIfam" id="TIGR03358">
    <property type="entry name" value="VI_chp_5"/>
    <property type="match status" value="1"/>
</dbReference>